<dbReference type="RefSeq" id="WP_194506490.1">
    <property type="nucleotide sequence ID" value="NZ_JADILU010000001.1"/>
</dbReference>
<sequence length="583" mass="61445">MKKLYFLCLTALIGFSSFAQTTLYQESFETDTNGTNYTTSIPEFSDGTGDFFLRTDGSDIGSFYEVNGVDGLFIFAAQDIDGEGATLPVSLSTIAIDVSGLSSVDFAILLAEDDDGTNQDWDDADFVNITYSLDGGADQNLIWIRSEAAGTNNTPKIDTDFDGVGDGAEITSTFTEYVESIALSGNSNITFKIEMSLNSGDEDIAFDNIRVVDGFVATPSVAITSPSNGAELAPGTTSVDVEFSTANLAGGETVNITVNGSTTNGVTSPFNILTADGQTYDVTVELVNGGVIDSDMVSFSVLSSNTVANIAELRAGTIGQVYTLTGEAFLTYQQSFRNQKYIEDATGAVLIDDSSGTIATTYAIGDGITSITGTLGEFSGTIQFAPVADPGAASSTGNTLTPQVVTLAMLTANSEQFESELVEVTTVTMDNSVETTFVTGTAFALTQGGDNFNFRTSFFDADYIGANVPTTATDIIGIVNERADGYFLTARDAADFSVQILSVDEFGSNVFSMYPNPTSTGFVNVVGTNDNAISVSVYDILGKQVINQTLTNNRINVSALNAGVYIVKISQNDASVTKKLVIK</sequence>
<keyword evidence="6" id="KW-1185">Reference proteome</keyword>
<gene>
    <name evidence="5" type="ORF">ACFS29_13410</name>
</gene>
<evidence type="ECO:0000256" key="2">
    <source>
        <dbReference type="SAM" id="SignalP"/>
    </source>
</evidence>
<dbReference type="InterPro" id="IPR043744">
    <property type="entry name" value="DUF5689"/>
</dbReference>
<evidence type="ECO:0000259" key="4">
    <source>
        <dbReference type="Pfam" id="PF18962"/>
    </source>
</evidence>
<feature type="domain" description="DUF5689" evidence="3">
    <location>
        <begin position="339"/>
        <end position="495"/>
    </location>
</feature>
<evidence type="ECO:0000256" key="1">
    <source>
        <dbReference type="ARBA" id="ARBA00022729"/>
    </source>
</evidence>
<feature type="domain" description="Secretion system C-terminal sorting" evidence="4">
    <location>
        <begin position="513"/>
        <end position="582"/>
    </location>
</feature>
<keyword evidence="1 2" id="KW-0732">Signal</keyword>
<feature type="chain" id="PRO_5047227580" evidence="2">
    <location>
        <begin position="20"/>
        <end position="583"/>
    </location>
</feature>
<name>A0ABW5ZVR8_9FLAO</name>
<reference evidence="6" key="1">
    <citation type="journal article" date="2019" name="Int. J. Syst. Evol. Microbiol.">
        <title>The Global Catalogue of Microorganisms (GCM) 10K type strain sequencing project: providing services to taxonomists for standard genome sequencing and annotation.</title>
        <authorList>
            <consortium name="The Broad Institute Genomics Platform"/>
            <consortium name="The Broad Institute Genome Sequencing Center for Infectious Disease"/>
            <person name="Wu L."/>
            <person name="Ma J."/>
        </authorList>
    </citation>
    <scope>NUCLEOTIDE SEQUENCE [LARGE SCALE GENOMIC DNA]</scope>
    <source>
        <strain evidence="6">KCTC 32514</strain>
    </source>
</reference>
<dbReference type="InterPro" id="IPR026444">
    <property type="entry name" value="Secre_tail"/>
</dbReference>
<evidence type="ECO:0000259" key="3">
    <source>
        <dbReference type="Pfam" id="PF18942"/>
    </source>
</evidence>
<evidence type="ECO:0000313" key="5">
    <source>
        <dbReference type="EMBL" id="MFD2916646.1"/>
    </source>
</evidence>
<accession>A0ABW5ZVR8</accession>
<dbReference type="Pfam" id="PF18962">
    <property type="entry name" value="Por_Secre_tail"/>
    <property type="match status" value="1"/>
</dbReference>
<protein>
    <submittedName>
        <fullName evidence="5">T9SS type A sorting domain-containing protein</fullName>
    </submittedName>
</protein>
<dbReference type="EMBL" id="JBHUOS010000010">
    <property type="protein sequence ID" value="MFD2916646.1"/>
    <property type="molecule type" value="Genomic_DNA"/>
</dbReference>
<evidence type="ECO:0000313" key="6">
    <source>
        <dbReference type="Proteomes" id="UP001597548"/>
    </source>
</evidence>
<organism evidence="5 6">
    <name type="scientific">Psychroserpens luteus</name>
    <dbReference type="NCBI Taxonomy" id="1434066"/>
    <lineage>
        <taxon>Bacteria</taxon>
        <taxon>Pseudomonadati</taxon>
        <taxon>Bacteroidota</taxon>
        <taxon>Flavobacteriia</taxon>
        <taxon>Flavobacteriales</taxon>
        <taxon>Flavobacteriaceae</taxon>
        <taxon>Psychroserpens</taxon>
    </lineage>
</organism>
<dbReference type="NCBIfam" id="TIGR04183">
    <property type="entry name" value="Por_Secre_tail"/>
    <property type="match status" value="1"/>
</dbReference>
<dbReference type="Pfam" id="PF18942">
    <property type="entry name" value="DUF5689"/>
    <property type="match status" value="1"/>
</dbReference>
<proteinExistence type="predicted"/>
<dbReference type="Proteomes" id="UP001597548">
    <property type="component" value="Unassembled WGS sequence"/>
</dbReference>
<comment type="caution">
    <text evidence="5">The sequence shown here is derived from an EMBL/GenBank/DDBJ whole genome shotgun (WGS) entry which is preliminary data.</text>
</comment>
<feature type="signal peptide" evidence="2">
    <location>
        <begin position="1"/>
        <end position="19"/>
    </location>
</feature>